<reference evidence="1 2" key="1">
    <citation type="journal article" date="2022" name="Plant J.">
        <title>Chromosome-level genome of Camellia lanceoleosa provides a valuable resource for understanding genome evolution and self-incompatibility.</title>
        <authorList>
            <person name="Gong W."/>
            <person name="Xiao S."/>
            <person name="Wang L."/>
            <person name="Liao Z."/>
            <person name="Chang Y."/>
            <person name="Mo W."/>
            <person name="Hu G."/>
            <person name="Li W."/>
            <person name="Zhao G."/>
            <person name="Zhu H."/>
            <person name="Hu X."/>
            <person name="Ji K."/>
            <person name="Xiang X."/>
            <person name="Song Q."/>
            <person name="Yuan D."/>
            <person name="Jin S."/>
            <person name="Zhang L."/>
        </authorList>
    </citation>
    <scope>NUCLEOTIDE SEQUENCE [LARGE SCALE GENOMIC DNA]</scope>
    <source>
        <strain evidence="1">SQ_2022a</strain>
    </source>
</reference>
<dbReference type="EMBL" id="CM045763">
    <property type="protein sequence ID" value="KAI8022426.1"/>
    <property type="molecule type" value="Genomic_DNA"/>
</dbReference>
<evidence type="ECO:0000313" key="1">
    <source>
        <dbReference type="EMBL" id="KAI8022426.1"/>
    </source>
</evidence>
<evidence type="ECO:0000313" key="2">
    <source>
        <dbReference type="Proteomes" id="UP001060215"/>
    </source>
</evidence>
<proteinExistence type="predicted"/>
<dbReference type="Proteomes" id="UP001060215">
    <property type="component" value="Chromosome 6"/>
</dbReference>
<sequence>MEIETYVILVPFVAFGHMMPFYELSLVLAKADIGVSYVSTPRNIQRLPQFPSELSSLVTFVLIPLPALDSNLLPEGAEATADVTANKIQHLKVPFDFLKQPFKQFVVEQSPDWIVTDIVYHWTVDATQECHVPAVIFSPFTAATKVFFESPEYLVSNGQKRVRT</sequence>
<name>A0ACC0IA24_9ERIC</name>
<organism evidence="1 2">
    <name type="scientific">Camellia lanceoleosa</name>
    <dbReference type="NCBI Taxonomy" id="1840588"/>
    <lineage>
        <taxon>Eukaryota</taxon>
        <taxon>Viridiplantae</taxon>
        <taxon>Streptophyta</taxon>
        <taxon>Embryophyta</taxon>
        <taxon>Tracheophyta</taxon>
        <taxon>Spermatophyta</taxon>
        <taxon>Magnoliopsida</taxon>
        <taxon>eudicotyledons</taxon>
        <taxon>Gunneridae</taxon>
        <taxon>Pentapetalae</taxon>
        <taxon>asterids</taxon>
        <taxon>Ericales</taxon>
        <taxon>Theaceae</taxon>
        <taxon>Camellia</taxon>
    </lineage>
</organism>
<gene>
    <name evidence="1" type="ORF">LOK49_LG03G02217</name>
</gene>
<keyword evidence="2" id="KW-1185">Reference proteome</keyword>
<comment type="caution">
    <text evidence="1">The sequence shown here is derived from an EMBL/GenBank/DDBJ whole genome shotgun (WGS) entry which is preliminary data.</text>
</comment>
<protein>
    <submittedName>
        <fullName evidence="1">UDP-glycosyltransferase 91C1</fullName>
    </submittedName>
</protein>
<accession>A0ACC0IA24</accession>